<keyword evidence="4" id="KW-1185">Reference proteome</keyword>
<evidence type="ECO:0000256" key="1">
    <source>
        <dbReference type="ARBA" id="ARBA00022801"/>
    </source>
</evidence>
<dbReference type="PANTHER" id="PTHR48081:SF8">
    <property type="entry name" value="ALPHA_BETA HYDROLASE FOLD-3 DOMAIN-CONTAINING PROTEIN-RELATED"/>
    <property type="match status" value="1"/>
</dbReference>
<name>A0A7K1GNG9_9FLAO</name>
<dbReference type="InterPro" id="IPR013094">
    <property type="entry name" value="AB_hydrolase_3"/>
</dbReference>
<dbReference type="Pfam" id="PF07859">
    <property type="entry name" value="Abhydrolase_3"/>
    <property type="match status" value="1"/>
</dbReference>
<dbReference type="InterPro" id="IPR029058">
    <property type="entry name" value="AB_hydrolase_fold"/>
</dbReference>
<dbReference type="AlphaFoldDB" id="A0A7K1GNG9"/>
<dbReference type="GO" id="GO:0016787">
    <property type="term" value="F:hydrolase activity"/>
    <property type="evidence" value="ECO:0007669"/>
    <property type="project" value="UniProtKB-KW"/>
</dbReference>
<evidence type="ECO:0000259" key="2">
    <source>
        <dbReference type="Pfam" id="PF07859"/>
    </source>
</evidence>
<evidence type="ECO:0000313" key="3">
    <source>
        <dbReference type="EMBL" id="MTH29933.1"/>
    </source>
</evidence>
<reference evidence="3 4" key="1">
    <citation type="journal article" date="2006" name="Int. J. Syst. Evol. Microbiol.">
        <title>Myroides pelagicus sp. nov., isolated from seawater in Thailand.</title>
        <authorList>
            <person name="Yoon J."/>
            <person name="Maneerat S."/>
            <person name="Kawai F."/>
            <person name="Yokota A."/>
        </authorList>
    </citation>
    <scope>NUCLEOTIDE SEQUENCE [LARGE SCALE GENOMIC DNA]</scope>
    <source>
        <strain evidence="3 4">SM1T</strain>
    </source>
</reference>
<proteinExistence type="predicted"/>
<accession>A0A7K1GNG9</accession>
<protein>
    <submittedName>
        <fullName evidence="3">Alpha/beta hydrolase fold domain-containing protein</fullName>
    </submittedName>
</protein>
<dbReference type="SUPFAM" id="SSF53474">
    <property type="entry name" value="alpha/beta-Hydrolases"/>
    <property type="match status" value="1"/>
</dbReference>
<comment type="caution">
    <text evidence="3">The sequence shown here is derived from an EMBL/GenBank/DDBJ whole genome shotgun (WGS) entry which is preliminary data.</text>
</comment>
<dbReference type="InterPro" id="IPR050300">
    <property type="entry name" value="GDXG_lipolytic_enzyme"/>
</dbReference>
<dbReference type="PANTHER" id="PTHR48081">
    <property type="entry name" value="AB HYDROLASE SUPERFAMILY PROTEIN C4A8.06C"/>
    <property type="match status" value="1"/>
</dbReference>
<dbReference type="OrthoDB" id="9815425at2"/>
<dbReference type="Gene3D" id="3.40.50.1820">
    <property type="entry name" value="alpha/beta hydrolase"/>
    <property type="match status" value="1"/>
</dbReference>
<gene>
    <name evidence="3" type="ORF">GJV77_08390</name>
</gene>
<organism evidence="3 4">
    <name type="scientific">Myroides pelagicus</name>
    <dbReference type="NCBI Taxonomy" id="270914"/>
    <lineage>
        <taxon>Bacteria</taxon>
        <taxon>Pseudomonadati</taxon>
        <taxon>Bacteroidota</taxon>
        <taxon>Flavobacteriia</taxon>
        <taxon>Flavobacteriales</taxon>
        <taxon>Flavobacteriaceae</taxon>
        <taxon>Myroides</taxon>
    </lineage>
</organism>
<feature type="domain" description="Alpha/beta hydrolase fold-3" evidence="2">
    <location>
        <begin position="84"/>
        <end position="289"/>
    </location>
</feature>
<dbReference type="RefSeq" id="WP_155035924.1">
    <property type="nucleotide sequence ID" value="NZ_JBHTIG010000053.1"/>
</dbReference>
<dbReference type="Proteomes" id="UP000488936">
    <property type="component" value="Unassembled WGS sequence"/>
</dbReference>
<dbReference type="EMBL" id="WMJY01000016">
    <property type="protein sequence ID" value="MTH29933.1"/>
    <property type="molecule type" value="Genomic_DNA"/>
</dbReference>
<keyword evidence="1 3" id="KW-0378">Hydrolase</keyword>
<evidence type="ECO:0000313" key="4">
    <source>
        <dbReference type="Proteomes" id="UP000488936"/>
    </source>
</evidence>
<sequence length="315" mass="35176">MNIDQELLQAIAASDFNQIDYDYLLAHNPAKIGIEEARITAENTTTSTAVDITITSLSIDSECGDHQIPLRIYSPKDITQKPVMLYFHGGAFIFGSPEQYDDYCIDLVQRLSINIVSVDYRLAPEHPYPAAIFDGYDALVWIVAKGSTYDMDTANITIAGSSAGGALAASITHYARDKNNHSIQQQYLLYPPLDDSLNSDSMQRLANAPMQSKASAELMWRHYLADLPKDTPNYGVPLKQNCFRNLPSAVIVACEFDPFLDEAKAYADKLIKAGVPTRFIQVNQAVHAFDFFETKLTHAFLEQQKQILHQLIYSV</sequence>